<evidence type="ECO:0000259" key="9">
    <source>
        <dbReference type="Pfam" id="PF00324"/>
    </source>
</evidence>
<dbReference type="PANTHER" id="PTHR43341:SF9">
    <property type="entry name" value="DICARBOXYLIC AMINO ACID PERMEASE"/>
    <property type="match status" value="1"/>
</dbReference>
<keyword evidence="11" id="KW-1185">Reference proteome</keyword>
<dbReference type="Gene3D" id="1.20.1740.10">
    <property type="entry name" value="Amino acid/polyamine transporter I"/>
    <property type="match status" value="1"/>
</dbReference>
<feature type="transmembrane region" description="Helical" evidence="8">
    <location>
        <begin position="12"/>
        <end position="36"/>
    </location>
</feature>
<proteinExistence type="inferred from homology"/>
<gene>
    <name evidence="10" type="ORF">BABINDRAFT_6756</name>
</gene>
<feature type="transmembrane region" description="Helical" evidence="8">
    <location>
        <begin position="721"/>
        <end position="747"/>
    </location>
</feature>
<keyword evidence="5" id="KW-0029">Amino-acid transport</keyword>
<dbReference type="AlphaFoldDB" id="A0A1E3QX30"/>
<dbReference type="GO" id="GO:0015171">
    <property type="term" value="F:amino acid transmembrane transporter activity"/>
    <property type="evidence" value="ECO:0007669"/>
    <property type="project" value="UniProtKB-ARBA"/>
</dbReference>
<dbReference type="RefSeq" id="XP_018987479.1">
    <property type="nucleotide sequence ID" value="XM_019132504.1"/>
</dbReference>
<feature type="transmembrane region" description="Helical" evidence="8">
    <location>
        <begin position="553"/>
        <end position="574"/>
    </location>
</feature>
<comment type="similarity">
    <text evidence="2">Belongs to the amino acid-polyamine-organocation (APC) superfamily. YAT (TC 2.A.3.10) family.</text>
</comment>
<name>A0A1E3QX30_9ASCO</name>
<evidence type="ECO:0000256" key="6">
    <source>
        <dbReference type="ARBA" id="ARBA00022989"/>
    </source>
</evidence>
<feature type="transmembrane region" description="Helical" evidence="8">
    <location>
        <begin position="472"/>
        <end position="493"/>
    </location>
</feature>
<keyword evidence="4 8" id="KW-0812">Transmembrane</keyword>
<evidence type="ECO:0000256" key="4">
    <source>
        <dbReference type="ARBA" id="ARBA00022692"/>
    </source>
</evidence>
<reference evidence="11" key="1">
    <citation type="submission" date="2016-05" db="EMBL/GenBank/DDBJ databases">
        <title>Comparative genomics of biotechnologically important yeasts.</title>
        <authorList>
            <consortium name="DOE Joint Genome Institute"/>
            <person name="Riley R."/>
            <person name="Haridas S."/>
            <person name="Wolfe K.H."/>
            <person name="Lopes M.R."/>
            <person name="Hittinger C.T."/>
            <person name="Goker M."/>
            <person name="Salamov A."/>
            <person name="Wisecaver J."/>
            <person name="Long T.M."/>
            <person name="Aerts A.L."/>
            <person name="Barry K."/>
            <person name="Choi C."/>
            <person name="Clum A."/>
            <person name="Coughlan A.Y."/>
            <person name="Deshpande S."/>
            <person name="Douglass A.P."/>
            <person name="Hanson S.J."/>
            <person name="Klenk H.-P."/>
            <person name="Labutti K."/>
            <person name="Lapidus A."/>
            <person name="Lindquist E."/>
            <person name="Lipzen A."/>
            <person name="Meier-Kolthoff J.P."/>
            <person name="Ohm R.A."/>
            <person name="Otillar R.P."/>
            <person name="Pangilinan J."/>
            <person name="Peng Y."/>
            <person name="Rokas A."/>
            <person name="Rosa C.A."/>
            <person name="Scheuner C."/>
            <person name="Sibirny A.A."/>
            <person name="Slot J.C."/>
            <person name="Stielow J.B."/>
            <person name="Sun H."/>
            <person name="Kurtzman C.P."/>
            <person name="Blackwell M."/>
            <person name="Grigoriev I.V."/>
            <person name="Jeffries T.W."/>
        </authorList>
    </citation>
    <scope>NUCLEOTIDE SEQUENCE [LARGE SCALE GENOMIC DNA]</scope>
    <source>
        <strain evidence="11">NRRL Y-12698</strain>
    </source>
</reference>
<evidence type="ECO:0000256" key="1">
    <source>
        <dbReference type="ARBA" id="ARBA00004141"/>
    </source>
</evidence>
<dbReference type="GeneID" id="30150357"/>
<dbReference type="PANTHER" id="PTHR43341">
    <property type="entry name" value="AMINO ACID PERMEASE"/>
    <property type="match status" value="1"/>
</dbReference>
<keyword evidence="7 8" id="KW-0472">Membrane</keyword>
<evidence type="ECO:0000313" key="11">
    <source>
        <dbReference type="Proteomes" id="UP000094336"/>
    </source>
</evidence>
<accession>A0A1E3QX30</accession>
<feature type="domain" description="Amino acid permease/ SLC12A" evidence="9">
    <location>
        <begin position="360"/>
        <end position="824"/>
    </location>
</feature>
<dbReference type="InterPro" id="IPR004840">
    <property type="entry name" value="Amino_acid_permease_CS"/>
</dbReference>
<dbReference type="STRING" id="984486.A0A1E3QX30"/>
<evidence type="ECO:0000313" key="10">
    <source>
        <dbReference type="EMBL" id="ODQ82151.1"/>
    </source>
</evidence>
<feature type="transmembrane region" description="Helical" evidence="8">
    <location>
        <begin position="595"/>
        <end position="615"/>
    </location>
</feature>
<keyword evidence="6 8" id="KW-1133">Transmembrane helix</keyword>
<evidence type="ECO:0000256" key="7">
    <source>
        <dbReference type="ARBA" id="ARBA00023136"/>
    </source>
</evidence>
<dbReference type="Proteomes" id="UP000094336">
    <property type="component" value="Unassembled WGS sequence"/>
</dbReference>
<evidence type="ECO:0000256" key="3">
    <source>
        <dbReference type="ARBA" id="ARBA00022448"/>
    </source>
</evidence>
<protein>
    <recommendedName>
        <fullName evidence="9">Amino acid permease/ SLC12A domain-containing protein</fullName>
    </recommendedName>
</protein>
<dbReference type="InterPro" id="IPR050524">
    <property type="entry name" value="APC_YAT"/>
</dbReference>
<dbReference type="Pfam" id="PF00324">
    <property type="entry name" value="AA_permease"/>
    <property type="match status" value="1"/>
</dbReference>
<dbReference type="FunFam" id="1.20.1740.10:FF:000006">
    <property type="entry name" value="General amino acid permease"/>
    <property type="match status" value="1"/>
</dbReference>
<sequence>MLLNLTYKFNRFFVINDFVEFSLTLGILPVSFLALLQIDNTLWVTQALTLKRARQERLRKSLGMSRPMDDDDEDNFSPFPQEEEFSSSDWFEPGAMCEFKKLTNKVLQDRLMIRSFALFHSLVDVDGIPFASIEYYRSFGSAHIIDYLTHSKTDLFDEASPVSFDLVKYEMDDLVMKKRVMRDDGGGVYPRFCPTLEEGNQLLSDAMLIAIDKATRSQHLTIQDITGLLDRAVREVHLYAAAHTPFVKVVPNASDRLYALTNFQEELTPEDCPITLYQNIYGETPWAWVRWYEREPRMSPQNEPNDSEKINSAENSHDYFTDLDPVLSKRTAEYNMESIRSNVVPIPEDRKLKRDLKARHMIMIAIGGAVGPGLLIGSGSTLYHSGPGSAVIAYAFVGILVYAVMAAMGEMATYIPLPGGFAEYSARYADPALGFATGWTYLFSYLISTPNQLTSAALVMQYWVPREKLNPGVWIVIFMIIIWTINAIGVKWFGEIEFWLSALKIITILGLIILLIVITAGGGPTHETLGFKYWKHPGAFRPMIGTTGAAGKVAAWVSVLVNALFAFIGIEFVVVTSSECTTPRKTIPKAIKLTFYRILFFYVASMFLLGCTVAYNDPGLEAALDATAGASASPFVLAIVNAKIPYLPHILNACILIFALSSANSDFYVCTRTLYGLAYKNQAPRFFSKTNKQGVPIYSFMFCAAFMCIAFMNVSSASMTVFSYFVNVVGIFGLLVWISMLYTHICFMRALKAQGISRDSLVWKAPFAPFFTYFALFFCILVALIKNFDVFVGKFDYKNFITGYIGIPVYLICIVGYKLIMKPARVKAAEADLFTYKDVVDKEEGDFLALQAKKREEFGLSRGQWFYETFLAWCF</sequence>
<organism evidence="10 11">
    <name type="scientific">Babjeviella inositovora NRRL Y-12698</name>
    <dbReference type="NCBI Taxonomy" id="984486"/>
    <lineage>
        <taxon>Eukaryota</taxon>
        <taxon>Fungi</taxon>
        <taxon>Dikarya</taxon>
        <taxon>Ascomycota</taxon>
        <taxon>Saccharomycotina</taxon>
        <taxon>Pichiomycetes</taxon>
        <taxon>Serinales incertae sedis</taxon>
        <taxon>Babjeviella</taxon>
    </lineage>
</organism>
<evidence type="ECO:0000256" key="5">
    <source>
        <dbReference type="ARBA" id="ARBA00022970"/>
    </source>
</evidence>
<dbReference type="OrthoDB" id="3900342at2759"/>
<feature type="transmembrane region" description="Helical" evidence="8">
    <location>
        <begin position="767"/>
        <end position="788"/>
    </location>
</feature>
<dbReference type="GO" id="GO:0016020">
    <property type="term" value="C:membrane"/>
    <property type="evidence" value="ECO:0007669"/>
    <property type="project" value="UniProtKB-SubCell"/>
</dbReference>
<feature type="transmembrane region" description="Helical" evidence="8">
    <location>
        <begin position="800"/>
        <end position="820"/>
    </location>
</feature>
<evidence type="ECO:0000256" key="2">
    <source>
        <dbReference type="ARBA" id="ARBA00006983"/>
    </source>
</evidence>
<comment type="subcellular location">
    <subcellularLocation>
        <location evidence="1">Membrane</location>
        <topology evidence="1">Multi-pass membrane protein</topology>
    </subcellularLocation>
</comment>
<feature type="transmembrane region" description="Helical" evidence="8">
    <location>
        <begin position="361"/>
        <end position="383"/>
    </location>
</feature>
<dbReference type="InterPro" id="IPR004841">
    <property type="entry name" value="AA-permease/SLC12A_dom"/>
</dbReference>
<dbReference type="EMBL" id="KV454427">
    <property type="protein sequence ID" value="ODQ82151.1"/>
    <property type="molecule type" value="Genomic_DNA"/>
</dbReference>
<feature type="transmembrane region" description="Helical" evidence="8">
    <location>
        <begin position="389"/>
        <end position="408"/>
    </location>
</feature>
<feature type="transmembrane region" description="Helical" evidence="8">
    <location>
        <begin position="695"/>
        <end position="715"/>
    </location>
</feature>
<keyword evidence="3" id="KW-0813">Transport</keyword>
<feature type="transmembrane region" description="Helical" evidence="8">
    <location>
        <begin position="505"/>
        <end position="523"/>
    </location>
</feature>
<evidence type="ECO:0000256" key="8">
    <source>
        <dbReference type="SAM" id="Phobius"/>
    </source>
</evidence>
<dbReference type="PROSITE" id="PS00218">
    <property type="entry name" value="AMINO_ACID_PERMEASE_1"/>
    <property type="match status" value="1"/>
</dbReference>